<sequence>MSDCCKSGFKWDGKPVGTETKLANIDAYVTGSNKNVAVLIVHDIFGWTFPNVRLLADHYASEAGATVYVPDFFGGEVVHPDTMSDPARLAAFDIGAFLGKNGKAVREPEIAACAKALKQELGFKKVGAVGFCYGGWAVFRLGAKGLYQSTLTNDLLLYIWLTVENLPITGNALVDCVAANHPSLLEKSEVDAISVPVQVCATENDPFLAGEMIEHINKVIPTLGVEYDYQYFPGQVHGFASRADTSDPKQVKALERAKNATVSWLREHLSS</sequence>
<organism evidence="2 3">
    <name type="scientific">Exophiala mesophila</name>
    <name type="common">Black yeast-like fungus</name>
    <dbReference type="NCBI Taxonomy" id="212818"/>
    <lineage>
        <taxon>Eukaryota</taxon>
        <taxon>Fungi</taxon>
        <taxon>Dikarya</taxon>
        <taxon>Ascomycota</taxon>
        <taxon>Pezizomycotina</taxon>
        <taxon>Eurotiomycetes</taxon>
        <taxon>Chaetothyriomycetidae</taxon>
        <taxon>Chaetothyriales</taxon>
        <taxon>Herpotrichiellaceae</taxon>
        <taxon>Exophiala</taxon>
    </lineage>
</organism>
<gene>
    <name evidence="2" type="ORF">B0A52_08166</name>
</gene>
<comment type="caution">
    <text evidence="2">The sequence shown here is derived from an EMBL/GenBank/DDBJ whole genome shotgun (WGS) entry which is preliminary data.</text>
</comment>
<evidence type="ECO:0000313" key="2">
    <source>
        <dbReference type="EMBL" id="RVX67637.1"/>
    </source>
</evidence>
<dbReference type="Proteomes" id="UP000288859">
    <property type="component" value="Unassembled WGS sequence"/>
</dbReference>
<dbReference type="GO" id="GO:0016787">
    <property type="term" value="F:hydrolase activity"/>
    <property type="evidence" value="ECO:0007669"/>
    <property type="project" value="InterPro"/>
</dbReference>
<proteinExistence type="predicted"/>
<dbReference type="EMBL" id="NAJM01000046">
    <property type="protein sequence ID" value="RVX67637.1"/>
    <property type="molecule type" value="Genomic_DNA"/>
</dbReference>
<dbReference type="PANTHER" id="PTHR17630:SF55">
    <property type="entry name" value="DIENELACTONE HYDROLASE FAMILY PROTEIN (AFU_ORTHOLOGUE AFUA_1G01900)"/>
    <property type="match status" value="1"/>
</dbReference>
<dbReference type="Pfam" id="PF01738">
    <property type="entry name" value="DLH"/>
    <property type="match status" value="2"/>
</dbReference>
<dbReference type="OrthoDB" id="10019231at2759"/>
<accession>A0A438MWY8</accession>
<feature type="domain" description="Dienelactone hydrolase" evidence="1">
    <location>
        <begin position="25"/>
        <end position="145"/>
    </location>
</feature>
<name>A0A438MWY8_EXOME</name>
<dbReference type="Gene3D" id="3.40.50.1820">
    <property type="entry name" value="alpha/beta hydrolase"/>
    <property type="match status" value="1"/>
</dbReference>
<protein>
    <recommendedName>
        <fullName evidence="1">Dienelactone hydrolase domain-containing protein</fullName>
    </recommendedName>
</protein>
<dbReference type="SUPFAM" id="SSF53474">
    <property type="entry name" value="alpha/beta-Hydrolases"/>
    <property type="match status" value="1"/>
</dbReference>
<dbReference type="PANTHER" id="PTHR17630">
    <property type="entry name" value="DIENELACTONE HYDROLASE"/>
    <property type="match status" value="1"/>
</dbReference>
<dbReference type="InterPro" id="IPR002925">
    <property type="entry name" value="Dienelactn_hydro"/>
</dbReference>
<reference evidence="2 3" key="1">
    <citation type="submission" date="2017-03" db="EMBL/GenBank/DDBJ databases">
        <title>Genomes of endolithic fungi from Antarctica.</title>
        <authorList>
            <person name="Coleine C."/>
            <person name="Masonjones S."/>
            <person name="Stajich J.E."/>
        </authorList>
    </citation>
    <scope>NUCLEOTIDE SEQUENCE [LARGE SCALE GENOMIC DNA]</scope>
    <source>
        <strain evidence="2 3">CCFEE 6314</strain>
    </source>
</reference>
<dbReference type="InterPro" id="IPR029058">
    <property type="entry name" value="AB_hydrolase_fold"/>
</dbReference>
<dbReference type="VEuPathDB" id="FungiDB:PV10_04921"/>
<feature type="domain" description="Dienelactone hydrolase" evidence="1">
    <location>
        <begin position="170"/>
        <end position="268"/>
    </location>
</feature>
<dbReference type="AlphaFoldDB" id="A0A438MWY8"/>
<evidence type="ECO:0000259" key="1">
    <source>
        <dbReference type="Pfam" id="PF01738"/>
    </source>
</evidence>
<evidence type="ECO:0000313" key="3">
    <source>
        <dbReference type="Proteomes" id="UP000288859"/>
    </source>
</evidence>